<dbReference type="Proteomes" id="UP001595748">
    <property type="component" value="Unassembled WGS sequence"/>
</dbReference>
<dbReference type="EMBL" id="JBHRZF010000158">
    <property type="protein sequence ID" value="MFC3861831.1"/>
    <property type="molecule type" value="Genomic_DNA"/>
</dbReference>
<sequence length="248" mass="27450">MTRQVFIGCAGWSVASGRPEFGEGTSVLERYATRFTAVEINSSFYRPHRPATYAKWAASVPDGFRFSVKVPKAITHTAKLRDVQTPLTEFIEQVSHLGGKLGPLLVQLPPSLRFDPHLAGDFFAALRQLTPAPVVCEPRHASWFTPEADTLLNTHQIAQVAADPAIVPQAARPSGSMDTVYYRWHGSPRRYYSAYTPEALQRLAQEIKAFEGDVWVIFDNTAAGEAVGNGLELNGYFPSNQVHKDSIY</sequence>
<accession>A0ABV8A926</accession>
<dbReference type="RefSeq" id="WP_380079116.1">
    <property type="nucleotide sequence ID" value="NZ_JBHRZF010000158.1"/>
</dbReference>
<gene>
    <name evidence="1" type="ORF">ACFOPQ_13775</name>
</gene>
<dbReference type="Gene3D" id="3.20.20.410">
    <property type="entry name" value="Protein of unknown function UPF0759"/>
    <property type="match status" value="1"/>
</dbReference>
<dbReference type="InterPro" id="IPR002763">
    <property type="entry name" value="DUF72"/>
</dbReference>
<dbReference type="PANTHER" id="PTHR30348">
    <property type="entry name" value="UNCHARACTERIZED PROTEIN YECE"/>
    <property type="match status" value="1"/>
</dbReference>
<proteinExistence type="predicted"/>
<comment type="caution">
    <text evidence="1">The sequence shown here is derived from an EMBL/GenBank/DDBJ whole genome shotgun (WGS) entry which is preliminary data.</text>
</comment>
<dbReference type="PANTHER" id="PTHR30348:SF14">
    <property type="entry name" value="BLR8050 PROTEIN"/>
    <property type="match status" value="1"/>
</dbReference>
<reference evidence="2" key="1">
    <citation type="journal article" date="2019" name="Int. J. Syst. Evol. Microbiol.">
        <title>The Global Catalogue of Microorganisms (GCM) 10K type strain sequencing project: providing services to taxonomists for standard genome sequencing and annotation.</title>
        <authorList>
            <consortium name="The Broad Institute Genomics Platform"/>
            <consortium name="The Broad Institute Genome Sequencing Center for Infectious Disease"/>
            <person name="Wu L."/>
            <person name="Ma J."/>
        </authorList>
    </citation>
    <scope>NUCLEOTIDE SEQUENCE [LARGE SCALE GENOMIC DNA]</scope>
    <source>
        <strain evidence="2">CCTCC AB 2013263</strain>
    </source>
</reference>
<name>A0ABV8A926_9DEIO</name>
<dbReference type="SUPFAM" id="SSF117396">
    <property type="entry name" value="TM1631-like"/>
    <property type="match status" value="1"/>
</dbReference>
<organism evidence="1 2">
    <name type="scientific">Deinococcus antarcticus</name>
    <dbReference type="NCBI Taxonomy" id="1298767"/>
    <lineage>
        <taxon>Bacteria</taxon>
        <taxon>Thermotogati</taxon>
        <taxon>Deinococcota</taxon>
        <taxon>Deinococci</taxon>
        <taxon>Deinococcales</taxon>
        <taxon>Deinococcaceae</taxon>
        <taxon>Deinococcus</taxon>
    </lineage>
</organism>
<keyword evidence="2" id="KW-1185">Reference proteome</keyword>
<protein>
    <submittedName>
        <fullName evidence="1">DUF72 domain-containing protein</fullName>
    </submittedName>
</protein>
<dbReference type="Pfam" id="PF01904">
    <property type="entry name" value="DUF72"/>
    <property type="match status" value="1"/>
</dbReference>
<dbReference type="InterPro" id="IPR036520">
    <property type="entry name" value="UPF0759_sf"/>
</dbReference>
<evidence type="ECO:0000313" key="1">
    <source>
        <dbReference type="EMBL" id="MFC3861831.1"/>
    </source>
</evidence>
<evidence type="ECO:0000313" key="2">
    <source>
        <dbReference type="Proteomes" id="UP001595748"/>
    </source>
</evidence>